<dbReference type="AlphaFoldDB" id="A0A5B6VE98"/>
<comment type="caution">
    <text evidence="1">The sequence shown here is derived from an EMBL/GenBank/DDBJ whole genome shotgun (WGS) entry which is preliminary data.</text>
</comment>
<name>A0A5B6VE98_9ROSI</name>
<dbReference type="OrthoDB" id="784000at2759"/>
<organism evidence="1 2">
    <name type="scientific">Gossypium australe</name>
    <dbReference type="NCBI Taxonomy" id="47621"/>
    <lineage>
        <taxon>Eukaryota</taxon>
        <taxon>Viridiplantae</taxon>
        <taxon>Streptophyta</taxon>
        <taxon>Embryophyta</taxon>
        <taxon>Tracheophyta</taxon>
        <taxon>Spermatophyta</taxon>
        <taxon>Magnoliopsida</taxon>
        <taxon>eudicotyledons</taxon>
        <taxon>Gunneridae</taxon>
        <taxon>Pentapetalae</taxon>
        <taxon>rosids</taxon>
        <taxon>malvids</taxon>
        <taxon>Malvales</taxon>
        <taxon>Malvaceae</taxon>
        <taxon>Malvoideae</taxon>
        <taxon>Gossypium</taxon>
    </lineage>
</organism>
<keyword evidence="2" id="KW-1185">Reference proteome</keyword>
<dbReference type="GO" id="GO:0003964">
    <property type="term" value="F:RNA-directed DNA polymerase activity"/>
    <property type="evidence" value="ECO:0007669"/>
    <property type="project" value="UniProtKB-KW"/>
</dbReference>
<evidence type="ECO:0000313" key="2">
    <source>
        <dbReference type="Proteomes" id="UP000325315"/>
    </source>
</evidence>
<gene>
    <name evidence="1" type="ORF">EPI10_002444</name>
</gene>
<reference evidence="2" key="1">
    <citation type="journal article" date="2019" name="Plant Biotechnol. J.">
        <title>Genome sequencing of the Australian wild diploid species Gossypium australe highlights disease resistance and delayed gland morphogenesis.</title>
        <authorList>
            <person name="Cai Y."/>
            <person name="Cai X."/>
            <person name="Wang Q."/>
            <person name="Wang P."/>
            <person name="Zhang Y."/>
            <person name="Cai C."/>
            <person name="Xu Y."/>
            <person name="Wang K."/>
            <person name="Zhou Z."/>
            <person name="Wang C."/>
            <person name="Geng S."/>
            <person name="Li B."/>
            <person name="Dong Q."/>
            <person name="Hou Y."/>
            <person name="Wang H."/>
            <person name="Ai P."/>
            <person name="Liu Z."/>
            <person name="Yi F."/>
            <person name="Sun M."/>
            <person name="An G."/>
            <person name="Cheng J."/>
            <person name="Zhang Y."/>
            <person name="Shi Q."/>
            <person name="Xie Y."/>
            <person name="Shi X."/>
            <person name="Chang Y."/>
            <person name="Huang F."/>
            <person name="Chen Y."/>
            <person name="Hong S."/>
            <person name="Mi L."/>
            <person name="Sun Q."/>
            <person name="Zhang L."/>
            <person name="Zhou B."/>
            <person name="Peng R."/>
            <person name="Zhang X."/>
            <person name="Liu F."/>
        </authorList>
    </citation>
    <scope>NUCLEOTIDE SEQUENCE [LARGE SCALE GENOMIC DNA]</scope>
    <source>
        <strain evidence="2">cv. PA1801</strain>
    </source>
</reference>
<evidence type="ECO:0000313" key="1">
    <source>
        <dbReference type="EMBL" id="KAA3467432.1"/>
    </source>
</evidence>
<sequence length="303" mass="34409">MSDILGDCINEAQGAFIPERLISDNVLIAYEVLHSLKMKKSGKKGNFALKLDMSKAYDRIEWDFLAGMMKHLGFHDDWVVLIMRCVCSVSYFVCLNGMNSEWLSPSRGLRQRDPLNLYLFLICAEDASCEGARMVRDVIQEYETISGQKVNYDKSLIYFRANVGTEVKEDITRLLGVRVASSPEKYLGLPMMVGKGDRINIWNDLWLPGRENNRVSVKEIRTMWTSVNQLIETATSTWNRDLIHYVFDEITANQILAIPISGGRSKDTLVWKHEGSGEYTIGKIQIICCGLVVFCNVCGPPYR</sequence>
<proteinExistence type="predicted"/>
<dbReference type="PANTHER" id="PTHR33116">
    <property type="entry name" value="REVERSE TRANSCRIPTASE ZINC-BINDING DOMAIN-CONTAINING PROTEIN-RELATED-RELATED"/>
    <property type="match status" value="1"/>
</dbReference>
<accession>A0A5B6VE98</accession>
<dbReference type="EMBL" id="SMMG02000007">
    <property type="protein sequence ID" value="KAA3467432.1"/>
    <property type="molecule type" value="Genomic_DNA"/>
</dbReference>
<protein>
    <submittedName>
        <fullName evidence="1">Reverse transcriptase</fullName>
    </submittedName>
</protein>
<keyword evidence="1" id="KW-0548">Nucleotidyltransferase</keyword>
<keyword evidence="1" id="KW-0808">Transferase</keyword>
<dbReference type="Proteomes" id="UP000325315">
    <property type="component" value="Unassembled WGS sequence"/>
</dbReference>
<dbReference type="PANTHER" id="PTHR33116:SF86">
    <property type="entry name" value="REVERSE TRANSCRIPTASE DOMAIN-CONTAINING PROTEIN"/>
    <property type="match status" value="1"/>
</dbReference>
<keyword evidence="1" id="KW-0695">RNA-directed DNA polymerase</keyword>